<dbReference type="STRING" id="370438.PTH_2666"/>
<dbReference type="Gene3D" id="3.40.1350.10">
    <property type="match status" value="1"/>
</dbReference>
<proteinExistence type="predicted"/>
<dbReference type="InterPro" id="IPR007560">
    <property type="entry name" value="Restrct_endonuc_IV_Mrr"/>
</dbReference>
<keyword evidence="1" id="KW-0472">Membrane</keyword>
<dbReference type="GO" id="GO:0003677">
    <property type="term" value="F:DNA binding"/>
    <property type="evidence" value="ECO:0007669"/>
    <property type="project" value="InterPro"/>
</dbReference>
<dbReference type="eggNOG" id="COG1787">
    <property type="taxonomic scope" value="Bacteria"/>
</dbReference>
<dbReference type="HOGENOM" id="CLU_862561_0_0_9"/>
<protein>
    <recommendedName>
        <fullName evidence="2">Restriction endonuclease type IV Mrr domain-containing protein</fullName>
    </recommendedName>
</protein>
<dbReference type="GO" id="GO:0009307">
    <property type="term" value="P:DNA restriction-modification system"/>
    <property type="evidence" value="ECO:0007669"/>
    <property type="project" value="InterPro"/>
</dbReference>
<evidence type="ECO:0000313" key="3">
    <source>
        <dbReference type="EMBL" id="BAF60847.1"/>
    </source>
</evidence>
<feature type="transmembrane region" description="Helical" evidence="1">
    <location>
        <begin position="77"/>
        <end position="93"/>
    </location>
</feature>
<dbReference type="InterPro" id="IPR011856">
    <property type="entry name" value="tRNA_endonuc-like_dom_sf"/>
</dbReference>
<gene>
    <name evidence="3" type="ordered locus">PTH_2666</name>
</gene>
<evidence type="ECO:0000259" key="2">
    <source>
        <dbReference type="Pfam" id="PF04471"/>
    </source>
</evidence>
<evidence type="ECO:0000313" key="4">
    <source>
        <dbReference type="Proteomes" id="UP000006556"/>
    </source>
</evidence>
<dbReference type="InterPro" id="IPR011335">
    <property type="entry name" value="Restrct_endonuc-II-like"/>
</dbReference>
<dbReference type="GO" id="GO:0004519">
    <property type="term" value="F:endonuclease activity"/>
    <property type="evidence" value="ECO:0007669"/>
    <property type="project" value="InterPro"/>
</dbReference>
<feature type="transmembrane region" description="Helical" evidence="1">
    <location>
        <begin position="289"/>
        <end position="306"/>
    </location>
</feature>
<reference evidence="4" key="1">
    <citation type="journal article" date="2008" name="Genome Res.">
        <title>The genome of Pelotomaculum thermopropionicum reveals niche-associated evolution in anaerobic microbiota.</title>
        <authorList>
            <person name="Kosaka T."/>
            <person name="Kato S."/>
            <person name="Shimoyama T."/>
            <person name="Ishii S."/>
            <person name="Abe T."/>
            <person name="Watanabe K."/>
        </authorList>
    </citation>
    <scope>NUCLEOTIDE SEQUENCE [LARGE SCALE GENOMIC DNA]</scope>
    <source>
        <strain evidence="4">DSM 13744 / JCM 10971 / SI</strain>
    </source>
</reference>
<organism evidence="3 4">
    <name type="scientific">Pelotomaculum thermopropionicum (strain DSM 13744 / JCM 10971 / SI)</name>
    <dbReference type="NCBI Taxonomy" id="370438"/>
    <lineage>
        <taxon>Bacteria</taxon>
        <taxon>Bacillati</taxon>
        <taxon>Bacillota</taxon>
        <taxon>Clostridia</taxon>
        <taxon>Eubacteriales</taxon>
        <taxon>Desulfotomaculaceae</taxon>
        <taxon>Pelotomaculum</taxon>
    </lineage>
</organism>
<dbReference type="Proteomes" id="UP000006556">
    <property type="component" value="Chromosome"/>
</dbReference>
<keyword evidence="4" id="KW-1185">Reference proteome</keyword>
<feature type="transmembrane region" description="Helical" evidence="1">
    <location>
        <begin position="53"/>
        <end position="71"/>
    </location>
</feature>
<dbReference type="AlphaFoldDB" id="A5CYT0"/>
<feature type="transmembrane region" description="Helical" evidence="1">
    <location>
        <begin position="312"/>
        <end position="333"/>
    </location>
</feature>
<sequence length="350" mass="38477">MKFRVRIFNFKGRNLRLSFSKWRERREKGAFLRYYRRQPGEDARSALGRRLDVLVGLLLAWLAVFFLLASLTGRPRAALALSAVLLAAALPILKKLKEKREYRHQLQRRFWLAGQRFMEDILKMDQHREFKAYVRDILAGLPGFQEVRLAGDGKDGSAAGAGIDLEGIYRGVPVAVRCVRQEADGKIAPDDIRAFAGAMHLGGYRNGLFVTLGSFAPGAASVVKKAARRGLNIKLADRYRLIDLARQAGAGAFLSGEEPPAALAGPQNGRLPAAFSALRDAAFGSRKKARSYFWCGLLLFGGYVLLKDSAALSLVYLFGAVLNLLLGAGCLYFGKTLEEADPLEGLGTEK</sequence>
<keyword evidence="1" id="KW-1133">Transmembrane helix</keyword>
<keyword evidence="1" id="KW-0812">Transmembrane</keyword>
<dbReference type="EMBL" id="AP009389">
    <property type="protein sequence ID" value="BAF60847.1"/>
    <property type="molecule type" value="Genomic_DNA"/>
</dbReference>
<dbReference type="SUPFAM" id="SSF52980">
    <property type="entry name" value="Restriction endonuclease-like"/>
    <property type="match status" value="1"/>
</dbReference>
<accession>A5CYT0</accession>
<dbReference type="Pfam" id="PF04471">
    <property type="entry name" value="Mrr_cat"/>
    <property type="match status" value="1"/>
</dbReference>
<evidence type="ECO:0000256" key="1">
    <source>
        <dbReference type="SAM" id="Phobius"/>
    </source>
</evidence>
<name>A5CYT0_PELTS</name>
<dbReference type="KEGG" id="pth:PTH_2666"/>
<feature type="domain" description="Restriction endonuclease type IV Mrr" evidence="2">
    <location>
        <begin position="126"/>
        <end position="244"/>
    </location>
</feature>